<dbReference type="RefSeq" id="WP_118523219.1">
    <property type="nucleotide sequence ID" value="NZ_JAOQKC010000005.1"/>
</dbReference>
<comment type="caution">
    <text evidence="1">The sequence shown here is derived from an EMBL/GenBank/DDBJ whole genome shotgun (WGS) entry which is preliminary data.</text>
</comment>
<reference evidence="1 2" key="1">
    <citation type="journal article" date="2021" name="ISME Commun">
        <title>Automated analysis of genomic sequences facilitates high-throughput and comprehensive description of bacteria.</title>
        <authorList>
            <person name="Hitch T.C.A."/>
        </authorList>
    </citation>
    <scope>NUCLEOTIDE SEQUENCE [LARGE SCALE GENOMIC DNA]</scope>
    <source>
        <strain evidence="1 2">Sanger_04</strain>
    </source>
</reference>
<gene>
    <name evidence="1" type="ORF">OCV63_05105</name>
</gene>
<keyword evidence="2" id="KW-1185">Reference proteome</keyword>
<proteinExistence type="predicted"/>
<dbReference type="EMBL" id="JAOQKC010000005">
    <property type="protein sequence ID" value="MCU6696274.1"/>
    <property type="molecule type" value="Genomic_DNA"/>
</dbReference>
<evidence type="ECO:0000313" key="1">
    <source>
        <dbReference type="EMBL" id="MCU6696274.1"/>
    </source>
</evidence>
<accession>A0ABT2RVC7</accession>
<dbReference type="SUPFAM" id="SSF88659">
    <property type="entry name" value="Sigma3 and sigma4 domains of RNA polymerase sigma factors"/>
    <property type="match status" value="1"/>
</dbReference>
<organism evidence="1 2">
    <name type="scientific">Laedolimicola ammoniilytica</name>
    <dbReference type="NCBI Taxonomy" id="2981771"/>
    <lineage>
        <taxon>Bacteria</taxon>
        <taxon>Bacillati</taxon>
        <taxon>Bacillota</taxon>
        <taxon>Clostridia</taxon>
        <taxon>Lachnospirales</taxon>
        <taxon>Lachnospiraceae</taxon>
        <taxon>Laedolimicola</taxon>
    </lineage>
</organism>
<protein>
    <submittedName>
        <fullName evidence="1">Sigma-70 family RNA polymerase sigma factor</fullName>
    </submittedName>
</protein>
<evidence type="ECO:0000313" key="2">
    <source>
        <dbReference type="Proteomes" id="UP001652461"/>
    </source>
</evidence>
<dbReference type="Proteomes" id="UP001652461">
    <property type="component" value="Unassembled WGS sequence"/>
</dbReference>
<dbReference type="InterPro" id="IPR013324">
    <property type="entry name" value="RNA_pol_sigma_r3/r4-like"/>
</dbReference>
<sequence length="184" mass="21211">MQKFKEQLVLSIGTKLAVFLYLSQIWSGAGHHQKLRKSIGILETFGGKAMWQRNNGQAEDDLQFRFTAYLVSAVKRRRKDYLIQLYKRNSIESAVEAVYESEPSSEEVVLDRLPLMDVIENGVLLEALQKLNERERQIFLARTLEEEDFETLGLKFGLSYKGAAALYYRTIQKIRKCIEGGDKK</sequence>
<name>A0ABT2RVC7_9FIRM</name>